<reference evidence="2" key="1">
    <citation type="journal article" date="2009" name="J. Bacteriol.">
        <title>Complete genome sequence of Erythrobacter litoralis HTCC2594.</title>
        <authorList>
            <person name="Oh H.M."/>
            <person name="Giovannoni S.J."/>
            <person name="Ferriera S."/>
            <person name="Johnson J."/>
            <person name="Cho J.C."/>
        </authorList>
    </citation>
    <scope>NUCLEOTIDE SEQUENCE [LARGE SCALE GENOMIC DNA]</scope>
    <source>
        <strain evidence="2">HTCC2594</strain>
    </source>
</reference>
<proteinExistence type="predicted"/>
<sequence>MNDIVLLPIIEVTAAYAESAGSVGGSTHRRIVVMTGAPDRKYWRVYVTIRSLGGDHICQLANFFVASRVGSI</sequence>
<accession>Q2N7S1</accession>
<evidence type="ECO:0000313" key="1">
    <source>
        <dbReference type="EMBL" id="ABC64270.1"/>
    </source>
</evidence>
<dbReference type="KEGG" id="eli:ELI_10890"/>
<dbReference type="EMBL" id="CP000157">
    <property type="protein sequence ID" value="ABC64270.1"/>
    <property type="molecule type" value="Genomic_DNA"/>
</dbReference>
<dbReference type="HOGENOM" id="CLU_2716240_0_0_5"/>
<gene>
    <name evidence="1" type="ordered locus">ELI_10890</name>
</gene>
<name>Q2N7S1_ERYLH</name>
<dbReference type="Proteomes" id="UP000008808">
    <property type="component" value="Chromosome"/>
</dbReference>
<protein>
    <submittedName>
        <fullName evidence="1">Uncharacterized protein</fullName>
    </submittedName>
</protein>
<keyword evidence="2" id="KW-1185">Reference proteome</keyword>
<evidence type="ECO:0000313" key="2">
    <source>
        <dbReference type="Proteomes" id="UP000008808"/>
    </source>
</evidence>
<organism evidence="1 2">
    <name type="scientific">Erythrobacter litoralis (strain HTCC2594)</name>
    <dbReference type="NCBI Taxonomy" id="314225"/>
    <lineage>
        <taxon>Bacteria</taxon>
        <taxon>Pseudomonadati</taxon>
        <taxon>Pseudomonadota</taxon>
        <taxon>Alphaproteobacteria</taxon>
        <taxon>Sphingomonadales</taxon>
        <taxon>Erythrobacteraceae</taxon>
        <taxon>Erythrobacter/Porphyrobacter group</taxon>
        <taxon>Erythrobacter</taxon>
    </lineage>
</organism>
<dbReference type="AlphaFoldDB" id="Q2N7S1"/>